<keyword evidence="1" id="KW-1133">Transmembrane helix</keyword>
<protein>
    <submittedName>
        <fullName evidence="2">Uncharacterized protein</fullName>
    </submittedName>
</protein>
<feature type="transmembrane region" description="Helical" evidence="1">
    <location>
        <begin position="162"/>
        <end position="181"/>
    </location>
</feature>
<keyword evidence="1" id="KW-0472">Membrane</keyword>
<evidence type="ECO:0000313" key="2">
    <source>
        <dbReference type="EMBL" id="MBC2835221.1"/>
    </source>
</evidence>
<evidence type="ECO:0000313" key="3">
    <source>
        <dbReference type="Proteomes" id="UP000555411"/>
    </source>
</evidence>
<keyword evidence="1" id="KW-0812">Transmembrane</keyword>
<comment type="caution">
    <text evidence="2">The sequence shown here is derived from an EMBL/GenBank/DDBJ whole genome shotgun (WGS) entry which is preliminary data.</text>
</comment>
<evidence type="ECO:0000256" key="1">
    <source>
        <dbReference type="SAM" id="Phobius"/>
    </source>
</evidence>
<feature type="transmembrane region" description="Helical" evidence="1">
    <location>
        <begin position="47"/>
        <end position="68"/>
    </location>
</feature>
<sequence>MIRLRLTPAGAAGRGEGHRMLSYYNGLKSELAQMRAQLRNDRACRNAFLVIMGAALLLLGLTVLRDLFRAEGVRMPADHMFSLTEDGALPEIFMYVVEFICAAACLYSFGKTGKKAFLFFALLFGFITFDDSFSYHERLGEVIEHSLQRYGLSKGAEDIGELVAWGIAGILFLPPLAWCLLRMQKDELGIYLVFALVFAGLVFFAVGMDLIHSVTKIVFDRNDHLVKLLRQALGRIEDGGELLMVSLAACTAVLYARRGSPQADPKV</sequence>
<reference evidence="2 3" key="1">
    <citation type="journal article" date="2017" name="Int. J. Syst. Evol. Microbiol.">
        <title>Gemmobacter straminiformis sp. nov., isolated from an artificial fountain.</title>
        <authorList>
            <person name="Kang J.Y."/>
            <person name="Kim M.J."/>
            <person name="Chun J."/>
            <person name="Son K.P."/>
            <person name="Jahng K.Y."/>
        </authorList>
    </citation>
    <scope>NUCLEOTIDE SEQUENCE [LARGE SCALE GENOMIC DNA]</scope>
    <source>
        <strain evidence="2 3">CAM-8</strain>
    </source>
</reference>
<feature type="transmembrane region" description="Helical" evidence="1">
    <location>
        <begin position="116"/>
        <end position="135"/>
    </location>
</feature>
<dbReference type="RefSeq" id="WP_185796846.1">
    <property type="nucleotide sequence ID" value="NZ_JACLQD010000002.1"/>
</dbReference>
<keyword evidence="3" id="KW-1185">Reference proteome</keyword>
<accession>A0A842I6K5</accession>
<feature type="transmembrane region" description="Helical" evidence="1">
    <location>
        <begin position="88"/>
        <end position="109"/>
    </location>
</feature>
<name>A0A842I6K5_9RHOB</name>
<dbReference type="EMBL" id="JACLQD010000002">
    <property type="protein sequence ID" value="MBC2835221.1"/>
    <property type="molecule type" value="Genomic_DNA"/>
</dbReference>
<gene>
    <name evidence="2" type="ORF">H7F16_06860</name>
</gene>
<dbReference type="Proteomes" id="UP000555411">
    <property type="component" value="Unassembled WGS sequence"/>
</dbReference>
<organism evidence="2 3">
    <name type="scientific">Paragemmobacter straminiformis</name>
    <dbReference type="NCBI Taxonomy" id="2045119"/>
    <lineage>
        <taxon>Bacteria</taxon>
        <taxon>Pseudomonadati</taxon>
        <taxon>Pseudomonadota</taxon>
        <taxon>Alphaproteobacteria</taxon>
        <taxon>Rhodobacterales</taxon>
        <taxon>Paracoccaceae</taxon>
        <taxon>Paragemmobacter</taxon>
    </lineage>
</organism>
<dbReference type="AlphaFoldDB" id="A0A842I6K5"/>
<feature type="transmembrane region" description="Helical" evidence="1">
    <location>
        <begin position="188"/>
        <end position="206"/>
    </location>
</feature>
<proteinExistence type="predicted"/>